<dbReference type="Gene3D" id="1.20.1250.20">
    <property type="entry name" value="MFS general substrate transporter like domains"/>
    <property type="match status" value="1"/>
</dbReference>
<feature type="transmembrane region" description="Helical" evidence="2">
    <location>
        <begin position="312"/>
        <end position="332"/>
    </location>
</feature>
<dbReference type="CDD" id="cd17339">
    <property type="entry name" value="MFS_NIMT_CynX_like"/>
    <property type="match status" value="1"/>
</dbReference>
<dbReference type="InterPro" id="IPR052524">
    <property type="entry name" value="MFS_Cyanate_Porter"/>
</dbReference>
<dbReference type="PANTHER" id="PTHR23523:SF2">
    <property type="entry name" value="2-NITROIMIDAZOLE TRANSPORTER"/>
    <property type="match status" value="1"/>
</dbReference>
<dbReference type="AlphaFoldDB" id="A0A7Z0D3E2"/>
<keyword evidence="4" id="KW-1185">Reference proteome</keyword>
<dbReference type="InterPro" id="IPR036259">
    <property type="entry name" value="MFS_trans_sf"/>
</dbReference>
<feature type="transmembrane region" description="Helical" evidence="2">
    <location>
        <begin position="402"/>
        <end position="422"/>
    </location>
</feature>
<dbReference type="SUPFAM" id="SSF103473">
    <property type="entry name" value="MFS general substrate transporter"/>
    <property type="match status" value="1"/>
</dbReference>
<evidence type="ECO:0000256" key="1">
    <source>
        <dbReference type="SAM" id="MobiDB-lite"/>
    </source>
</evidence>
<gene>
    <name evidence="3" type="ORF">BJY26_002438</name>
</gene>
<dbReference type="EMBL" id="JACBZP010000001">
    <property type="protein sequence ID" value="NYI68132.1"/>
    <property type="molecule type" value="Genomic_DNA"/>
</dbReference>
<dbReference type="PANTHER" id="PTHR23523">
    <property type="match status" value="1"/>
</dbReference>
<keyword evidence="2" id="KW-0812">Transmembrane</keyword>
<accession>A0A7Z0D3E2</accession>
<sequence length="439" mass="45930">MTQAQSTQTVKRPLWAGRTLALIGIVLAAFNLRTAVTSIPPLFDVVGGELGFGNGFTSVLGMMPTAAFAVFGFSTPIIARRFGLEVTAIAAMVLAAGGQFGRVLVDSPSVFLVFSVVSLAGMGAGNVVLPPLVKRYFPDRIGGLSAMYLVILQFGTMLPALVTVPIANAVGWKLSLASWGVIAVAAVVPWLGPAFAQRKGNRAGTLVERSRPDDGTASVSAASGAAPADGDAMPVRQPRGRVWRSPIAIGLTLMFGSTSLNTYALFTWLPKIVVDAGRSAEFGGAMLSLFSGLGLVAGLLMPIVATRVRHPYPFVWACIAFFVAGYLGLWLAPGHGTVFWVILAGLGPSTFPMSLTLVNVRTRTASGSAALSGFMQGIGYALACLGPLLFGLVHEATGSWTAPFGTLGLSLVMLAVGGYFACRPHYLEDTWHAKDPVRV</sequence>
<evidence type="ECO:0000256" key="2">
    <source>
        <dbReference type="SAM" id="Phobius"/>
    </source>
</evidence>
<keyword evidence="2" id="KW-1133">Transmembrane helix</keyword>
<evidence type="ECO:0000313" key="3">
    <source>
        <dbReference type="EMBL" id="NYI68132.1"/>
    </source>
</evidence>
<feature type="transmembrane region" description="Helical" evidence="2">
    <location>
        <begin position="338"/>
        <end position="358"/>
    </location>
</feature>
<feature type="transmembrane region" description="Helical" evidence="2">
    <location>
        <begin position="286"/>
        <end position="305"/>
    </location>
</feature>
<feature type="transmembrane region" description="Helical" evidence="2">
    <location>
        <begin position="20"/>
        <end position="43"/>
    </location>
</feature>
<dbReference type="GO" id="GO:0022857">
    <property type="term" value="F:transmembrane transporter activity"/>
    <property type="evidence" value="ECO:0007669"/>
    <property type="project" value="InterPro"/>
</dbReference>
<evidence type="ECO:0000313" key="4">
    <source>
        <dbReference type="Proteomes" id="UP000539111"/>
    </source>
</evidence>
<feature type="transmembrane region" description="Helical" evidence="2">
    <location>
        <begin position="86"/>
        <end position="105"/>
    </location>
</feature>
<dbReference type="Pfam" id="PF07690">
    <property type="entry name" value="MFS_1"/>
    <property type="match status" value="1"/>
</dbReference>
<dbReference type="InterPro" id="IPR011701">
    <property type="entry name" value="MFS"/>
</dbReference>
<proteinExistence type="predicted"/>
<feature type="transmembrane region" description="Helical" evidence="2">
    <location>
        <begin position="246"/>
        <end position="266"/>
    </location>
</feature>
<keyword evidence="2" id="KW-0472">Membrane</keyword>
<comment type="caution">
    <text evidence="3">The sequence shown here is derived from an EMBL/GenBank/DDBJ whole genome shotgun (WGS) entry which is preliminary data.</text>
</comment>
<feature type="transmembrane region" description="Helical" evidence="2">
    <location>
        <begin position="176"/>
        <end position="196"/>
    </location>
</feature>
<protein>
    <submittedName>
        <fullName evidence="3">CP family cyanate transporter-like MFS transporter</fullName>
    </submittedName>
</protein>
<feature type="transmembrane region" description="Helical" evidence="2">
    <location>
        <begin position="111"/>
        <end position="133"/>
    </location>
</feature>
<organism evidence="3 4">
    <name type="scientific">Spelaeicoccus albus</name>
    <dbReference type="NCBI Taxonomy" id="1280376"/>
    <lineage>
        <taxon>Bacteria</taxon>
        <taxon>Bacillati</taxon>
        <taxon>Actinomycetota</taxon>
        <taxon>Actinomycetes</taxon>
        <taxon>Micrococcales</taxon>
        <taxon>Brevibacteriaceae</taxon>
        <taxon>Spelaeicoccus</taxon>
    </lineage>
</organism>
<reference evidence="3 4" key="1">
    <citation type="submission" date="2020-07" db="EMBL/GenBank/DDBJ databases">
        <title>Sequencing the genomes of 1000 actinobacteria strains.</title>
        <authorList>
            <person name="Klenk H.-P."/>
        </authorList>
    </citation>
    <scope>NUCLEOTIDE SEQUENCE [LARGE SCALE GENOMIC DNA]</scope>
    <source>
        <strain evidence="3 4">DSM 26341</strain>
    </source>
</reference>
<dbReference type="RefSeq" id="WP_179428516.1">
    <property type="nucleotide sequence ID" value="NZ_JACBZP010000001.1"/>
</dbReference>
<feature type="compositionally biased region" description="Low complexity" evidence="1">
    <location>
        <begin position="215"/>
        <end position="232"/>
    </location>
</feature>
<name>A0A7Z0D3E2_9MICO</name>
<feature type="transmembrane region" description="Helical" evidence="2">
    <location>
        <begin position="55"/>
        <end position="74"/>
    </location>
</feature>
<dbReference type="Proteomes" id="UP000539111">
    <property type="component" value="Unassembled WGS sequence"/>
</dbReference>
<feature type="transmembrane region" description="Helical" evidence="2">
    <location>
        <begin position="370"/>
        <end position="390"/>
    </location>
</feature>
<feature type="transmembrane region" description="Helical" evidence="2">
    <location>
        <begin position="145"/>
        <end position="170"/>
    </location>
</feature>
<feature type="region of interest" description="Disordered" evidence="1">
    <location>
        <begin position="203"/>
        <end position="232"/>
    </location>
</feature>